<protein>
    <submittedName>
        <fullName evidence="1">Uncharacterized protein</fullName>
    </submittedName>
</protein>
<evidence type="ECO:0000313" key="2">
    <source>
        <dbReference type="Proteomes" id="UP000322873"/>
    </source>
</evidence>
<proteinExistence type="predicted"/>
<dbReference type="AlphaFoldDB" id="A0A5M9JXK8"/>
<keyword evidence="2" id="KW-1185">Reference proteome</keyword>
<sequence length="79" mass="9302">MGRREIFGHDMFLRGRSLILFAHEDDRSGVDQMQQDEDAFFNYQKLASFSLEIQILLKSFSCVYGFPSNFLRINTLYLL</sequence>
<gene>
    <name evidence="1" type="ORF">EYC84_003722</name>
</gene>
<dbReference type="EMBL" id="VICG01000004">
    <property type="protein sequence ID" value="KAA8573223.1"/>
    <property type="molecule type" value="Genomic_DNA"/>
</dbReference>
<comment type="caution">
    <text evidence="1">The sequence shown here is derived from an EMBL/GenBank/DDBJ whole genome shotgun (WGS) entry which is preliminary data.</text>
</comment>
<dbReference type="Proteomes" id="UP000322873">
    <property type="component" value="Unassembled WGS sequence"/>
</dbReference>
<evidence type="ECO:0000313" key="1">
    <source>
        <dbReference type="EMBL" id="KAA8573223.1"/>
    </source>
</evidence>
<accession>A0A5M9JXK8</accession>
<reference evidence="1 2" key="1">
    <citation type="submission" date="2019-06" db="EMBL/GenBank/DDBJ databases">
        <title>Genome Sequence of the Brown Rot Fungal Pathogen Monilinia fructicola.</title>
        <authorList>
            <person name="De Miccolis Angelini R.M."/>
            <person name="Landi L."/>
            <person name="Abate D."/>
            <person name="Pollastro S."/>
            <person name="Romanazzi G."/>
            <person name="Faretra F."/>
        </authorList>
    </citation>
    <scope>NUCLEOTIDE SEQUENCE [LARGE SCALE GENOMIC DNA]</scope>
    <source>
        <strain evidence="1 2">Mfrc123</strain>
    </source>
</reference>
<organism evidence="1 2">
    <name type="scientific">Monilinia fructicola</name>
    <name type="common">Brown rot fungus</name>
    <name type="synonym">Ciboria fructicola</name>
    <dbReference type="NCBI Taxonomy" id="38448"/>
    <lineage>
        <taxon>Eukaryota</taxon>
        <taxon>Fungi</taxon>
        <taxon>Dikarya</taxon>
        <taxon>Ascomycota</taxon>
        <taxon>Pezizomycotina</taxon>
        <taxon>Leotiomycetes</taxon>
        <taxon>Helotiales</taxon>
        <taxon>Sclerotiniaceae</taxon>
        <taxon>Monilinia</taxon>
    </lineage>
</organism>
<name>A0A5M9JXK8_MONFR</name>